<evidence type="ECO:0000313" key="7">
    <source>
        <dbReference type="EMBL" id="GAK51468.1"/>
    </source>
</evidence>
<dbReference type="Gene3D" id="3.40.50.280">
    <property type="entry name" value="Cobalamin-binding domain"/>
    <property type="match status" value="1"/>
</dbReference>
<dbReference type="HOGENOM" id="CLU_599445_0_0_0"/>
<evidence type="ECO:0000256" key="4">
    <source>
        <dbReference type="ARBA" id="ARBA00023004"/>
    </source>
</evidence>
<dbReference type="Proteomes" id="UP000030700">
    <property type="component" value="Unassembled WGS sequence"/>
</dbReference>
<evidence type="ECO:0000256" key="3">
    <source>
        <dbReference type="ARBA" id="ARBA00022723"/>
    </source>
</evidence>
<evidence type="ECO:0000256" key="2">
    <source>
        <dbReference type="ARBA" id="ARBA00022691"/>
    </source>
</evidence>
<dbReference type="InterPro" id="IPR006158">
    <property type="entry name" value="Cobalamin-bd"/>
</dbReference>
<dbReference type="Pfam" id="PF02310">
    <property type="entry name" value="B12-binding"/>
    <property type="match status" value="1"/>
</dbReference>
<dbReference type="Gene3D" id="3.80.30.20">
    <property type="entry name" value="tm_1862 like domain"/>
    <property type="match status" value="1"/>
</dbReference>
<sequence>MMRDTDRKLDIILIHIDDWFPMNNALAILDPVLKQAGFRSQIVNSSQINQYLDQADVFGISVMDHTYRIAQTLTKHLQDKTVIWGGWTATALPEYILTENPGVDYVVLQEGERRLVTLLRSLKQPELFDALDGIAYRDGQNTICVRPPEGFVDMNNLPLPNEMAVQDNLVFVEVARGCYGRCGYCQENSHMRFKNAIKVVDEIQAWHQKGFKKFYLGNANSLANGPLLRSLMDELESRGLPIEFCLVGRPEDVLRNYDTLERIFKNPTQRLITIEVGIEANTQRLLDLLGRRGSPATNHQAITALRELQQKYSPTTRILANMILFSHYDMTMEELIANIRFIGEYGCTKDVMAMNLYGVAMTPVWKDMRARGFLTNSNKGLQIQEYAFTDETVNRLFQKFSSYFHALLSVRQVAGKHAIYWGYKRIQSQIYEKIVEFSAAENIHARIMRFLDSPEESLN</sequence>
<dbReference type="SMART" id="SM00729">
    <property type="entry name" value="Elp3"/>
    <property type="match status" value="1"/>
</dbReference>
<keyword evidence="5" id="KW-0411">Iron-sulfur</keyword>
<keyword evidence="4" id="KW-0408">Iron</keyword>
<dbReference type="InterPro" id="IPR058240">
    <property type="entry name" value="rSAM_sf"/>
</dbReference>
<evidence type="ECO:0000256" key="5">
    <source>
        <dbReference type="ARBA" id="ARBA00023014"/>
    </source>
</evidence>
<dbReference type="Pfam" id="PF04055">
    <property type="entry name" value="Radical_SAM"/>
    <property type="match status" value="1"/>
</dbReference>
<reference evidence="7" key="1">
    <citation type="journal article" date="2015" name="PeerJ">
        <title>First genomic representation of candidate bacterial phylum KSB3 points to enhanced environmental sensing as a trigger of wastewater bulking.</title>
        <authorList>
            <person name="Sekiguchi Y."/>
            <person name="Ohashi A."/>
            <person name="Parks D.H."/>
            <person name="Yamauchi T."/>
            <person name="Tyson G.W."/>
            <person name="Hugenholtz P."/>
        </authorList>
    </citation>
    <scope>NUCLEOTIDE SEQUENCE [LARGE SCALE GENOMIC DNA]</scope>
</reference>
<keyword evidence="2" id="KW-0949">S-adenosyl-L-methionine</keyword>
<dbReference type="SUPFAM" id="SSF102114">
    <property type="entry name" value="Radical SAM enzymes"/>
    <property type="match status" value="1"/>
</dbReference>
<dbReference type="GO" id="GO:0046872">
    <property type="term" value="F:metal ion binding"/>
    <property type="evidence" value="ECO:0007669"/>
    <property type="project" value="UniProtKB-KW"/>
</dbReference>
<dbReference type="STRING" id="1499966.U14_02712"/>
<dbReference type="InterPro" id="IPR007197">
    <property type="entry name" value="rSAM"/>
</dbReference>
<dbReference type="PANTHER" id="PTHR43409">
    <property type="entry name" value="ANAEROBIC MAGNESIUM-PROTOPORPHYRIN IX MONOMETHYL ESTER CYCLASE-RELATED"/>
    <property type="match status" value="1"/>
</dbReference>
<dbReference type="CDD" id="cd02068">
    <property type="entry name" value="radical_SAM_B12_BD"/>
    <property type="match status" value="1"/>
</dbReference>
<evidence type="ECO:0000259" key="6">
    <source>
        <dbReference type="SMART" id="SM00729"/>
    </source>
</evidence>
<dbReference type="InterPro" id="IPR006638">
    <property type="entry name" value="Elp3/MiaA/NifB-like_rSAM"/>
</dbReference>
<dbReference type="GO" id="GO:0051536">
    <property type="term" value="F:iron-sulfur cluster binding"/>
    <property type="evidence" value="ECO:0007669"/>
    <property type="project" value="UniProtKB-KW"/>
</dbReference>
<evidence type="ECO:0000313" key="8">
    <source>
        <dbReference type="Proteomes" id="UP000030700"/>
    </source>
</evidence>
<dbReference type="GO" id="GO:0031419">
    <property type="term" value="F:cobalamin binding"/>
    <property type="evidence" value="ECO:0007669"/>
    <property type="project" value="InterPro"/>
</dbReference>
<dbReference type="InterPro" id="IPR023404">
    <property type="entry name" value="rSAM_horseshoe"/>
</dbReference>
<protein>
    <submittedName>
        <fullName evidence="7">Radical SAM domain protein</fullName>
    </submittedName>
</protein>
<dbReference type="AlphaFoldDB" id="A0A081BM52"/>
<dbReference type="SFLD" id="SFLDG01082">
    <property type="entry name" value="B12-binding_domain_containing"/>
    <property type="match status" value="1"/>
</dbReference>
<dbReference type="InterPro" id="IPR051198">
    <property type="entry name" value="BchE-like"/>
</dbReference>
<dbReference type="SFLD" id="SFLDS00029">
    <property type="entry name" value="Radical_SAM"/>
    <property type="match status" value="1"/>
</dbReference>
<gene>
    <name evidence="7" type="ORF">U14_02712</name>
</gene>
<name>A0A081BM52_9BACT</name>
<organism evidence="7">
    <name type="scientific">Candidatus Moduliflexus flocculans</name>
    <dbReference type="NCBI Taxonomy" id="1499966"/>
    <lineage>
        <taxon>Bacteria</taxon>
        <taxon>Candidatus Moduliflexota</taxon>
        <taxon>Candidatus Moduliflexia</taxon>
        <taxon>Candidatus Moduliflexales</taxon>
        <taxon>Candidatus Moduliflexaceae</taxon>
    </lineage>
</organism>
<keyword evidence="8" id="KW-1185">Reference proteome</keyword>
<evidence type="ECO:0000256" key="1">
    <source>
        <dbReference type="ARBA" id="ARBA00001966"/>
    </source>
</evidence>
<keyword evidence="3" id="KW-0479">Metal-binding</keyword>
<accession>A0A081BM52</accession>
<dbReference type="GO" id="GO:0003824">
    <property type="term" value="F:catalytic activity"/>
    <property type="evidence" value="ECO:0007669"/>
    <property type="project" value="InterPro"/>
</dbReference>
<dbReference type="EMBL" id="DF820457">
    <property type="protein sequence ID" value="GAK51468.1"/>
    <property type="molecule type" value="Genomic_DNA"/>
</dbReference>
<comment type="cofactor">
    <cofactor evidence="1">
        <name>[4Fe-4S] cluster</name>
        <dbReference type="ChEBI" id="CHEBI:49883"/>
    </cofactor>
</comment>
<proteinExistence type="predicted"/>
<feature type="domain" description="Elp3/MiaA/NifB-like radical SAM core" evidence="6">
    <location>
        <begin position="168"/>
        <end position="387"/>
    </location>
</feature>